<evidence type="ECO:0000313" key="4">
    <source>
        <dbReference type="EMBL" id="GMG86854.1"/>
    </source>
</evidence>
<evidence type="ECO:0000256" key="1">
    <source>
        <dbReference type="ARBA" id="ARBA00022741"/>
    </source>
</evidence>
<evidence type="ECO:0000313" key="5">
    <source>
        <dbReference type="Proteomes" id="UP001224392"/>
    </source>
</evidence>
<evidence type="ECO:0000259" key="3">
    <source>
        <dbReference type="PROSITE" id="PS50893"/>
    </source>
</evidence>
<reference evidence="4 5" key="1">
    <citation type="submission" date="2023-04" db="EMBL/GenBank/DDBJ databases">
        <title>Marinobulbifer ophiurae gen. nov., sp. Nov., isolate from tissue of brittle star Ophioplocus japonicus.</title>
        <authorList>
            <person name="Kawano K."/>
            <person name="Sawayama S."/>
            <person name="Nakagawa S."/>
        </authorList>
    </citation>
    <scope>NUCLEOTIDE SEQUENCE [LARGE SCALE GENOMIC DNA]</scope>
    <source>
        <strain evidence="4 5">NKW57</strain>
    </source>
</reference>
<dbReference type="Proteomes" id="UP001224392">
    <property type="component" value="Unassembled WGS sequence"/>
</dbReference>
<dbReference type="PROSITE" id="PS50893">
    <property type="entry name" value="ABC_TRANSPORTER_2"/>
    <property type="match status" value="1"/>
</dbReference>
<dbReference type="RefSeq" id="WP_285763464.1">
    <property type="nucleotide sequence ID" value="NZ_BSYJ01000002.1"/>
</dbReference>
<keyword evidence="2 4" id="KW-0067">ATP-binding</keyword>
<organism evidence="4 5">
    <name type="scientific">Biformimicrobium ophioploci</name>
    <dbReference type="NCBI Taxonomy" id="3036711"/>
    <lineage>
        <taxon>Bacteria</taxon>
        <taxon>Pseudomonadati</taxon>
        <taxon>Pseudomonadota</taxon>
        <taxon>Gammaproteobacteria</taxon>
        <taxon>Cellvibrionales</taxon>
        <taxon>Microbulbiferaceae</taxon>
        <taxon>Biformimicrobium</taxon>
    </lineage>
</organism>
<keyword evidence="5" id="KW-1185">Reference proteome</keyword>
<accession>A0ABQ6LXQ5</accession>
<dbReference type="InterPro" id="IPR003593">
    <property type="entry name" value="AAA+_ATPase"/>
</dbReference>
<comment type="caution">
    <text evidence="4">The sequence shown here is derived from an EMBL/GenBank/DDBJ whole genome shotgun (WGS) entry which is preliminary data.</text>
</comment>
<dbReference type="CDD" id="cd03230">
    <property type="entry name" value="ABC_DR_subfamily_A"/>
    <property type="match status" value="1"/>
</dbReference>
<dbReference type="SMART" id="SM00382">
    <property type="entry name" value="AAA"/>
    <property type="match status" value="1"/>
</dbReference>
<dbReference type="Gene3D" id="3.40.50.300">
    <property type="entry name" value="P-loop containing nucleotide triphosphate hydrolases"/>
    <property type="match status" value="1"/>
</dbReference>
<dbReference type="InterPro" id="IPR027417">
    <property type="entry name" value="P-loop_NTPase"/>
</dbReference>
<dbReference type="InterPro" id="IPR003439">
    <property type="entry name" value="ABC_transporter-like_ATP-bd"/>
</dbReference>
<gene>
    <name evidence="4" type="ORF">MNKW57_11750</name>
</gene>
<keyword evidence="1" id="KW-0547">Nucleotide-binding</keyword>
<dbReference type="PANTHER" id="PTHR43038">
    <property type="entry name" value="ATP-BINDING CASSETTE, SUB-FAMILY H, MEMBER 1"/>
    <property type="match status" value="1"/>
</dbReference>
<protein>
    <submittedName>
        <fullName evidence="4">ABC transporter ATP-binding protein</fullName>
    </submittedName>
</protein>
<dbReference type="PANTHER" id="PTHR43038:SF3">
    <property type="entry name" value="ABC TRANSPORTER G FAMILY MEMBER 20 ISOFORM X1"/>
    <property type="match status" value="1"/>
</dbReference>
<sequence>MTEYVIEAEGLTKRFGDFTAVQGLDMQIQRGQVHGFLGPNGSGKTTAIRMMCGLLDISAGNVRVLGLEIPEYAEEVRDQVGYMTQRFSHYQDMTVRENLMFLADIRGMPRKQRTARVDEVLGEYNLAQITGRLAGDLSGGQKRRLSLAGAVLTQPQLLMLDEPTSEVDPNTRRDMWSRFFRLAAEGTSILVSTHLMDEAERCHRLTILNQGEKVADGTTDELKQRLPQSVVNIHGADVSGLADSLSDDGQILAATQSGLSLRVLVDRNVGDPVGYVRSRVGNQYQLAQIEAAIEDVFVAATMDTSDA</sequence>
<dbReference type="InterPro" id="IPR017871">
    <property type="entry name" value="ABC_transporter-like_CS"/>
</dbReference>
<name>A0ABQ6LXQ5_9GAMM</name>
<dbReference type="PROSITE" id="PS00211">
    <property type="entry name" value="ABC_TRANSPORTER_1"/>
    <property type="match status" value="1"/>
</dbReference>
<dbReference type="GO" id="GO:0005524">
    <property type="term" value="F:ATP binding"/>
    <property type="evidence" value="ECO:0007669"/>
    <property type="project" value="UniProtKB-KW"/>
</dbReference>
<dbReference type="EMBL" id="BSYJ01000002">
    <property type="protein sequence ID" value="GMG86854.1"/>
    <property type="molecule type" value="Genomic_DNA"/>
</dbReference>
<proteinExistence type="predicted"/>
<dbReference type="SUPFAM" id="SSF52540">
    <property type="entry name" value="P-loop containing nucleoside triphosphate hydrolases"/>
    <property type="match status" value="1"/>
</dbReference>
<dbReference type="Pfam" id="PF00005">
    <property type="entry name" value="ABC_tran"/>
    <property type="match status" value="1"/>
</dbReference>
<evidence type="ECO:0000256" key="2">
    <source>
        <dbReference type="ARBA" id="ARBA00022840"/>
    </source>
</evidence>
<feature type="domain" description="ABC transporter" evidence="3">
    <location>
        <begin position="6"/>
        <end position="235"/>
    </location>
</feature>